<dbReference type="EMBL" id="JARBDR010000657">
    <property type="protein sequence ID" value="KAJ8308830.1"/>
    <property type="molecule type" value="Genomic_DNA"/>
</dbReference>
<feature type="region of interest" description="Disordered" evidence="4">
    <location>
        <begin position="617"/>
        <end position="683"/>
    </location>
</feature>
<dbReference type="PANTHER" id="PTHR10903:SF184">
    <property type="entry name" value="GTP-BINDING PROTEIN A"/>
    <property type="match status" value="1"/>
</dbReference>
<evidence type="ECO:0000256" key="2">
    <source>
        <dbReference type="ARBA" id="ARBA00022741"/>
    </source>
</evidence>
<evidence type="ECO:0000256" key="1">
    <source>
        <dbReference type="ARBA" id="ARBA00008535"/>
    </source>
</evidence>
<evidence type="ECO:0000256" key="3">
    <source>
        <dbReference type="ARBA" id="ARBA00023134"/>
    </source>
</evidence>
<comment type="similarity">
    <text evidence="1">Belongs to the TRAFAC class TrmE-Era-EngA-EngB-Septin-like GTPase superfamily. AIG1/Toc34/Toc159-like paraseptin GTPase family. IAN subfamily.</text>
</comment>
<dbReference type="InterPro" id="IPR006703">
    <property type="entry name" value="G_AIG1"/>
</dbReference>
<dbReference type="Gene3D" id="3.40.50.300">
    <property type="entry name" value="P-loop containing nucleotide triphosphate hydrolases"/>
    <property type="match status" value="1"/>
</dbReference>
<protein>
    <recommendedName>
        <fullName evidence="5">AIG1-type G domain-containing protein</fullName>
    </recommendedName>
</protein>
<proteinExistence type="inferred from homology"/>
<keyword evidence="2" id="KW-0547">Nucleotide-binding</keyword>
<dbReference type="InterPro" id="IPR027417">
    <property type="entry name" value="P-loop_NTPase"/>
</dbReference>
<evidence type="ECO:0000313" key="6">
    <source>
        <dbReference type="EMBL" id="KAJ8308830.1"/>
    </source>
</evidence>
<dbReference type="Pfam" id="PF04548">
    <property type="entry name" value="AIG1"/>
    <property type="match status" value="1"/>
</dbReference>
<feature type="domain" description="AIG1-type G" evidence="5">
    <location>
        <begin position="360"/>
        <end position="566"/>
    </location>
</feature>
<evidence type="ECO:0000259" key="5">
    <source>
        <dbReference type="PROSITE" id="PS51720"/>
    </source>
</evidence>
<feature type="region of interest" description="Disordered" evidence="4">
    <location>
        <begin position="573"/>
        <end position="597"/>
    </location>
</feature>
<dbReference type="Proteomes" id="UP001217089">
    <property type="component" value="Unassembled WGS sequence"/>
</dbReference>
<evidence type="ECO:0000313" key="7">
    <source>
        <dbReference type="Proteomes" id="UP001217089"/>
    </source>
</evidence>
<dbReference type="PROSITE" id="PS51720">
    <property type="entry name" value="G_AIG1"/>
    <property type="match status" value="1"/>
</dbReference>
<dbReference type="SUPFAM" id="SSF52540">
    <property type="entry name" value="P-loop containing nucleoside triphosphate hydrolases"/>
    <property type="match status" value="1"/>
</dbReference>
<name>A0ABQ9EYB6_TEGGR</name>
<feature type="compositionally biased region" description="Basic and acidic residues" evidence="4">
    <location>
        <begin position="653"/>
        <end position="681"/>
    </location>
</feature>
<dbReference type="InterPro" id="IPR045058">
    <property type="entry name" value="GIMA/IAN/Toc"/>
</dbReference>
<feature type="compositionally biased region" description="Basic and acidic residues" evidence="4">
    <location>
        <begin position="617"/>
        <end position="646"/>
    </location>
</feature>
<accession>A0ABQ9EYB6</accession>
<keyword evidence="3" id="KW-0342">GTP-binding</keyword>
<sequence length="699" mass="81107">MDALNVEDSTYDKNLKQIAKEKAEKIEEKDINKMTPVNLMESQDETKTKQDVKHYNNEKDYQRGNPDKEGTMNDCDKLNEESMTYDVELENYDENTETCLKIHESSDGKNIDNVRITNSLDDLKTTGGILCKGAQVQLSQNKSDLFRDLDDVPPNVIEQPQDAVALPSNKDELLQDMVEQKTSVKLSQNTTDLSEITHQYAKDIDLQSDSFQMNVTIASENQHKKDTCFIECQNIDTHVPVKCYKTSSPSFNDPISIKDIQNTDELRCKNRDDGDVPIPESFVENSGENSLTTNEIIQDPGNQELKEGTDVIELVSESLDAMTRLTTPITIDTIREVSQSLKDEDDDTFYSDHVVENKTKKHTRIALIGITGCGKSATGNSLLGEKFFKTSAGSTSITSKCEHGRRCFKDRIIEVVDTPGLYDTDRSEEDVQRELARCICMLAPGPHAFLIVIRVGRFNEQEQKTVDSLVNFFGEDGFLRYSIVIITRTDELEFEEITFEKFINDSPPSFKEIITQCGGRCFAMNNRLKGKDEIDTQTERLLLLIDEMVNASGGECYTHTLFEEVEKERQKKIEEEKKRKEEEQRLKSEKEKEMEMKLKEKEKEIQIEREKREQLKREMKRKEKERKQERRLEERERELEEKETKFRIFRMNKQMELERAQERMERESRNRQRDRERDIYERGTGIARKNIEKSYCIIS</sequence>
<keyword evidence="7" id="KW-1185">Reference proteome</keyword>
<evidence type="ECO:0000256" key="4">
    <source>
        <dbReference type="SAM" id="MobiDB-lite"/>
    </source>
</evidence>
<reference evidence="6 7" key="1">
    <citation type="submission" date="2022-12" db="EMBL/GenBank/DDBJ databases">
        <title>Chromosome-level genome of Tegillarca granosa.</title>
        <authorList>
            <person name="Kim J."/>
        </authorList>
    </citation>
    <scope>NUCLEOTIDE SEQUENCE [LARGE SCALE GENOMIC DNA]</scope>
    <source>
        <strain evidence="6">Teg-2019</strain>
        <tissue evidence="6">Adductor muscle</tissue>
    </source>
</reference>
<gene>
    <name evidence="6" type="ORF">KUTeg_013704</name>
</gene>
<organism evidence="6 7">
    <name type="scientific">Tegillarca granosa</name>
    <name type="common">Malaysian cockle</name>
    <name type="synonym">Anadara granosa</name>
    <dbReference type="NCBI Taxonomy" id="220873"/>
    <lineage>
        <taxon>Eukaryota</taxon>
        <taxon>Metazoa</taxon>
        <taxon>Spiralia</taxon>
        <taxon>Lophotrochozoa</taxon>
        <taxon>Mollusca</taxon>
        <taxon>Bivalvia</taxon>
        <taxon>Autobranchia</taxon>
        <taxon>Pteriomorphia</taxon>
        <taxon>Arcoida</taxon>
        <taxon>Arcoidea</taxon>
        <taxon>Arcidae</taxon>
        <taxon>Tegillarca</taxon>
    </lineage>
</organism>
<dbReference type="PANTHER" id="PTHR10903">
    <property type="entry name" value="GTPASE, IMAP FAMILY MEMBER-RELATED"/>
    <property type="match status" value="1"/>
</dbReference>
<comment type="caution">
    <text evidence="6">The sequence shown here is derived from an EMBL/GenBank/DDBJ whole genome shotgun (WGS) entry which is preliminary data.</text>
</comment>